<evidence type="ECO:0000313" key="2">
    <source>
        <dbReference type="EMBL" id="KKK70186.1"/>
    </source>
</evidence>
<accession>A0A0F9AD90</accession>
<organism evidence="2">
    <name type="scientific">marine sediment metagenome</name>
    <dbReference type="NCBI Taxonomy" id="412755"/>
    <lineage>
        <taxon>unclassified sequences</taxon>
        <taxon>metagenomes</taxon>
        <taxon>ecological metagenomes</taxon>
    </lineage>
</organism>
<feature type="transmembrane region" description="Helical" evidence="1">
    <location>
        <begin position="6"/>
        <end position="25"/>
    </location>
</feature>
<gene>
    <name evidence="2" type="ORF">LCGC14_2926540</name>
</gene>
<dbReference type="AlphaFoldDB" id="A0A0F9AD90"/>
<keyword evidence="1" id="KW-0812">Transmembrane</keyword>
<keyword evidence="1" id="KW-0472">Membrane</keyword>
<proteinExistence type="predicted"/>
<sequence>MPADLLIATGQAFLTAGVILMLANSSTHIERILARMTTASLVAVSAGLFMLSAPMSGTLAAVGAAAWLGISIFRSRDPDLM</sequence>
<reference evidence="2" key="1">
    <citation type="journal article" date="2015" name="Nature">
        <title>Complex archaea that bridge the gap between prokaryotes and eukaryotes.</title>
        <authorList>
            <person name="Spang A."/>
            <person name="Saw J.H."/>
            <person name="Jorgensen S.L."/>
            <person name="Zaremba-Niedzwiedzka K."/>
            <person name="Martijn J."/>
            <person name="Lind A.E."/>
            <person name="van Eijk R."/>
            <person name="Schleper C."/>
            <person name="Guy L."/>
            <person name="Ettema T.J."/>
        </authorList>
    </citation>
    <scope>NUCLEOTIDE SEQUENCE</scope>
</reference>
<protein>
    <submittedName>
        <fullName evidence="2">Uncharacterized protein</fullName>
    </submittedName>
</protein>
<evidence type="ECO:0000256" key="1">
    <source>
        <dbReference type="SAM" id="Phobius"/>
    </source>
</evidence>
<dbReference type="EMBL" id="LAZR01058301">
    <property type="protein sequence ID" value="KKK70186.1"/>
    <property type="molecule type" value="Genomic_DNA"/>
</dbReference>
<comment type="caution">
    <text evidence="2">The sequence shown here is derived from an EMBL/GenBank/DDBJ whole genome shotgun (WGS) entry which is preliminary data.</text>
</comment>
<keyword evidence="1" id="KW-1133">Transmembrane helix</keyword>
<feature type="transmembrane region" description="Helical" evidence="1">
    <location>
        <begin position="57"/>
        <end position="73"/>
    </location>
</feature>
<name>A0A0F9AD90_9ZZZZ</name>